<dbReference type="AlphaFoldDB" id="A0A4V1L3W1"/>
<dbReference type="EMBL" id="LBJM01000052">
    <property type="protein sequence ID" value="RXH39354.1"/>
    <property type="molecule type" value="Genomic_DNA"/>
</dbReference>
<sequence length="176" mass="19585">MDERSAQIATICECIDHCFVFTKWCEDFAKFFDEEDIVAGLDRGAELMAEATRLMSFVALRKLDDFLRGAKSKPDDLVAGDFGIDVPGVLAGTGETFLTGNEREKVNKGVAHLTENLALYDDSEVDLQEILSRLLPALERLASGLRTADTSQEATQWLDKTEALIERVYSLYARQA</sequence>
<dbReference type="RefSeq" id="WP_128945491.1">
    <property type="nucleotide sequence ID" value="NZ_LBJM01000052.1"/>
</dbReference>
<evidence type="ECO:0000313" key="1">
    <source>
        <dbReference type="EMBL" id="RXH39354.1"/>
    </source>
</evidence>
<organism evidence="1 2">
    <name type="scientific">Bradyrhizobium zhanjiangense</name>
    <dbReference type="NCBI Taxonomy" id="1325107"/>
    <lineage>
        <taxon>Bacteria</taxon>
        <taxon>Pseudomonadati</taxon>
        <taxon>Pseudomonadota</taxon>
        <taxon>Alphaproteobacteria</taxon>
        <taxon>Hyphomicrobiales</taxon>
        <taxon>Nitrobacteraceae</taxon>
        <taxon>Bradyrhizobium</taxon>
    </lineage>
</organism>
<accession>A0A4V1L3W1</accession>
<evidence type="ECO:0000313" key="2">
    <source>
        <dbReference type="Proteomes" id="UP000290565"/>
    </source>
</evidence>
<gene>
    <name evidence="1" type="ORF">XH94_18865</name>
</gene>
<proteinExistence type="predicted"/>
<dbReference type="Proteomes" id="UP000290565">
    <property type="component" value="Unassembled WGS sequence"/>
</dbReference>
<reference evidence="1 2" key="1">
    <citation type="submission" date="2015-04" db="EMBL/GenBank/DDBJ databases">
        <title>Comparative genomics of rhizobia nodulating Arachis hypogaea in China.</title>
        <authorList>
            <person name="Li Y."/>
        </authorList>
    </citation>
    <scope>NUCLEOTIDE SEQUENCE [LARGE SCALE GENOMIC DNA]</scope>
    <source>
        <strain evidence="1 2">CCBAU 51787</strain>
    </source>
</reference>
<name>A0A4V1L3W1_9BRAD</name>
<comment type="caution">
    <text evidence="1">The sequence shown here is derived from an EMBL/GenBank/DDBJ whole genome shotgun (WGS) entry which is preliminary data.</text>
</comment>
<protein>
    <submittedName>
        <fullName evidence="1">Uncharacterized protein</fullName>
    </submittedName>
</protein>